<evidence type="ECO:0008006" key="3">
    <source>
        <dbReference type="Google" id="ProtNLM"/>
    </source>
</evidence>
<dbReference type="RefSeq" id="WP_221862423.1">
    <property type="nucleotide sequence ID" value="NZ_JAIKTU010000021.1"/>
</dbReference>
<dbReference type="EMBL" id="JAIKTU010000021">
    <property type="protein sequence ID" value="MBY0757321.1"/>
    <property type="molecule type" value="Genomic_DNA"/>
</dbReference>
<dbReference type="InterPro" id="IPR038765">
    <property type="entry name" value="Papain-like_cys_pep_sf"/>
</dbReference>
<proteinExistence type="predicted"/>
<keyword evidence="2" id="KW-1185">Reference proteome</keyword>
<comment type="caution">
    <text evidence="1">The sequence shown here is derived from an EMBL/GenBank/DDBJ whole genome shotgun (WGS) entry which is preliminary data.</text>
</comment>
<dbReference type="Proteomes" id="UP001299068">
    <property type="component" value="Unassembled WGS sequence"/>
</dbReference>
<sequence>MKKKLISLLIISTISSTYFTSKISHADTVENYPNGDNAVVENYSDTTKAANVKDNEPEAKEFDNSYINLKNIWGGNSLKILFNQNTMKIEAIAKSDNFGNSNNNFTFKLINKKNGQAILDTTANSKYVNNFTSKINNASFNYGDIVALNINKSSGLSNPTLYSNKNSTRTDCIEKTQFFEITKNGLINYTPHIDVKPLHILGEGTVTSATILGTTNPGNKVCVSVGSNNYYENADSKGNFSIKMIDSNGLNANTPIYVSVGEFKVSVYPQLSNKENMKQETITGYKYILNATLNELTKPTNSEVYYARTLLSKEGQKAWDLAYRTLLNYDNSDNKYPRDSQGNTIISIDYASKGININADDAQKIQKYLVRNCPKMFLLKDWPASPINKDGKVIGQKFYIGNGAQNGDDYHKQLLKTEKSVSEILSKIQPNMNIYQIIKAIQIHYENMVSYIGSGVHSDIRGTFIAHEAICGGYSKGYEYLLQRLGIEAIWVNGYAGGPHAWNFVNLYGNWYLSDTTWGGPNWYLNGFDSKFTENHKVYDTYDVMPKLAKDSIPWDIGNIDKNIVNLTGVVNYHNNNDGTITVTYNDSQNINKNIQINSSLNNWKPVDMKNDGNGLWSVTISNKSENKDINFFFTINDQYSTTGNIKENNLKTELLPNGMNNIVLDNVK</sequence>
<dbReference type="SUPFAM" id="SSF54001">
    <property type="entry name" value="Cysteine proteinases"/>
    <property type="match status" value="1"/>
</dbReference>
<reference evidence="1 2" key="1">
    <citation type="journal article" date="2021" name="Cell Host Microbe">
        <title>in vivo commensal control of Clostridioides difficile virulence.</title>
        <authorList>
            <person name="Girinathan B.P."/>
            <person name="Dibenedetto N."/>
            <person name="Worley J.N."/>
            <person name="Peltier J."/>
            <person name="Arrieta-Ortiz M.L."/>
            <person name="Rupa Christinal Immanuel S."/>
            <person name="Lavin R."/>
            <person name="Delaney M.L."/>
            <person name="Cummins C."/>
            <person name="Hoffmann M."/>
            <person name="Luo Y."/>
            <person name="Gonzalez-Escalona N."/>
            <person name="Allard M."/>
            <person name="Onderdonk A.B."/>
            <person name="Gerber G.K."/>
            <person name="Sonenshein A.L."/>
            <person name="Baliga N."/>
            <person name="Dupuy B."/>
            <person name="Bry L."/>
        </authorList>
    </citation>
    <scope>NUCLEOTIDE SEQUENCE [LARGE SCALE GENOMIC DNA]</scope>
    <source>
        <strain evidence="1 2">DSM 599</strain>
    </source>
</reference>
<name>A0ABS7L2L6_CLOSR</name>
<organism evidence="1 2">
    <name type="scientific">Clostridium sardiniense</name>
    <name type="common">Clostridium absonum</name>
    <dbReference type="NCBI Taxonomy" id="29369"/>
    <lineage>
        <taxon>Bacteria</taxon>
        <taxon>Bacillati</taxon>
        <taxon>Bacillota</taxon>
        <taxon>Clostridia</taxon>
        <taxon>Eubacteriales</taxon>
        <taxon>Clostridiaceae</taxon>
        <taxon>Clostridium</taxon>
    </lineage>
</organism>
<gene>
    <name evidence="1" type="ORF">K5V21_17975</name>
</gene>
<protein>
    <recommendedName>
        <fullName evidence="3">Transglutaminase-like domain-containing protein</fullName>
    </recommendedName>
</protein>
<accession>A0ABS7L2L6</accession>
<evidence type="ECO:0000313" key="1">
    <source>
        <dbReference type="EMBL" id="MBY0757321.1"/>
    </source>
</evidence>
<evidence type="ECO:0000313" key="2">
    <source>
        <dbReference type="Proteomes" id="UP001299068"/>
    </source>
</evidence>
<dbReference type="Gene3D" id="3.10.620.30">
    <property type="match status" value="1"/>
</dbReference>